<organism evidence="1 2">
    <name type="scientific">Phycomyces blakesleeanus (strain ATCC 8743b / DSM 1359 / FGSC 10004 / NBRC 33097 / NRRL 1555)</name>
    <dbReference type="NCBI Taxonomy" id="763407"/>
    <lineage>
        <taxon>Eukaryota</taxon>
        <taxon>Fungi</taxon>
        <taxon>Fungi incertae sedis</taxon>
        <taxon>Mucoromycota</taxon>
        <taxon>Mucoromycotina</taxon>
        <taxon>Mucoromycetes</taxon>
        <taxon>Mucorales</taxon>
        <taxon>Phycomycetaceae</taxon>
        <taxon>Phycomyces</taxon>
    </lineage>
</organism>
<accession>A0A163AFA2</accession>
<dbReference type="GeneID" id="29003412"/>
<proteinExistence type="predicted"/>
<dbReference type="RefSeq" id="XP_018291131.1">
    <property type="nucleotide sequence ID" value="XM_018442506.1"/>
</dbReference>
<keyword evidence="2" id="KW-1185">Reference proteome</keyword>
<dbReference type="STRING" id="763407.A0A163AFA2"/>
<dbReference type="AlphaFoldDB" id="A0A163AFA2"/>
<name>A0A163AFA2_PHYB8</name>
<protein>
    <submittedName>
        <fullName evidence="1">Uncharacterized protein</fullName>
    </submittedName>
</protein>
<dbReference type="OrthoDB" id="2288122at2759"/>
<dbReference type="EMBL" id="KV440982">
    <property type="protein sequence ID" value="OAD73091.1"/>
    <property type="molecule type" value="Genomic_DNA"/>
</dbReference>
<reference evidence="2" key="1">
    <citation type="submission" date="2015-06" db="EMBL/GenBank/DDBJ databases">
        <title>Expansion of signal transduction pathways in fungi by whole-genome duplication.</title>
        <authorList>
            <consortium name="DOE Joint Genome Institute"/>
            <person name="Corrochano L.M."/>
            <person name="Kuo A."/>
            <person name="Marcet-Houben M."/>
            <person name="Polaino S."/>
            <person name="Salamov A."/>
            <person name="Villalobos J.M."/>
            <person name="Alvarez M.I."/>
            <person name="Avalos J."/>
            <person name="Benito E.P."/>
            <person name="Benoit I."/>
            <person name="Burger G."/>
            <person name="Camino L.P."/>
            <person name="Canovas D."/>
            <person name="Cerda-Olmedo E."/>
            <person name="Cheng J.-F."/>
            <person name="Dominguez A."/>
            <person name="Elias M."/>
            <person name="Eslava A.P."/>
            <person name="Glaser F."/>
            <person name="Grimwood J."/>
            <person name="Gutierrez G."/>
            <person name="Heitman J."/>
            <person name="Henrissat B."/>
            <person name="Iturriaga E.A."/>
            <person name="Lang B.F."/>
            <person name="Lavin J.L."/>
            <person name="Lee S."/>
            <person name="Li W."/>
            <person name="Lindquist E."/>
            <person name="Lopez-Garcia S."/>
            <person name="Luque E.M."/>
            <person name="Marcos A.T."/>
            <person name="Martin J."/>
            <person name="McCluskey K."/>
            <person name="Medina H.R."/>
            <person name="Miralles-Duran A."/>
            <person name="Miyazaki A."/>
            <person name="Munoz-Torres E."/>
            <person name="Oguiza J.A."/>
            <person name="Ohm R."/>
            <person name="Olmedo M."/>
            <person name="Orejas M."/>
            <person name="Ortiz-Castellanos L."/>
            <person name="Pisabarro A.G."/>
            <person name="Rodriguez-Romero J."/>
            <person name="Ruiz-Herrera J."/>
            <person name="Ruiz-Vazquez R."/>
            <person name="Sanz C."/>
            <person name="Schackwitz W."/>
            <person name="Schmutz J."/>
            <person name="Shahriari M."/>
            <person name="Shelest E."/>
            <person name="Silva-Franco F."/>
            <person name="Soanes D."/>
            <person name="Syed K."/>
            <person name="Tagua V.G."/>
            <person name="Talbot N.J."/>
            <person name="Thon M."/>
            <person name="De vries R.P."/>
            <person name="Wiebenga A."/>
            <person name="Yadav J.S."/>
            <person name="Braun E.L."/>
            <person name="Baker S."/>
            <person name="Garre V."/>
            <person name="Horwitz B."/>
            <person name="Torres-Martinez S."/>
            <person name="Idnurm A."/>
            <person name="Herrera-Estrella A."/>
            <person name="Gabaldon T."/>
            <person name="Grigoriev I.V."/>
        </authorList>
    </citation>
    <scope>NUCLEOTIDE SEQUENCE [LARGE SCALE GENOMIC DNA]</scope>
    <source>
        <strain evidence="2">NRRL 1555(-)</strain>
    </source>
</reference>
<sequence>MPIGFTINLIVMRRTWSSLGSLLKILSNEKTSQPAQKRVRTTKSIKIGCPASIYKHIITDGTVCIKYNWQYPNHNPFKIEEISLSRLPDELKQWVEGLVSQNMDWKSIKNMLRMSEDRLLELEQAGDRSSFPSSLLIDYQYVRNVINARMMKLSRKHVDHYKSVKLWVQELNESENTTLFTVHKNGLFLVLWVSEWQKEFLENLEEWCIDSTHKTSKAWEVNVKKHIKVQNSTHALNIACNSVYAVLSNMMHATTSVAYNTLYNEFLVKFGEYENFILFFNRMWVRKKELWCKTWRLAATFHTNNLIESYYNQLKTFYLGRARFLQADKLIYLLAKVLTLDYRQENVKTLYEF</sequence>
<evidence type="ECO:0000313" key="1">
    <source>
        <dbReference type="EMBL" id="OAD73091.1"/>
    </source>
</evidence>
<dbReference type="VEuPathDB" id="FungiDB:PHYBLDRAFT_71578"/>
<dbReference type="InParanoid" id="A0A163AFA2"/>
<gene>
    <name evidence="1" type="ORF">PHYBLDRAFT_71578</name>
</gene>
<dbReference type="Proteomes" id="UP000077315">
    <property type="component" value="Unassembled WGS sequence"/>
</dbReference>
<evidence type="ECO:0000313" key="2">
    <source>
        <dbReference type="Proteomes" id="UP000077315"/>
    </source>
</evidence>